<dbReference type="EC" id="5.1.3.13" evidence="3 7"/>
<dbReference type="GO" id="GO:0005829">
    <property type="term" value="C:cytosol"/>
    <property type="evidence" value="ECO:0007669"/>
    <property type="project" value="TreeGrafter"/>
</dbReference>
<evidence type="ECO:0000256" key="7">
    <source>
        <dbReference type="RuleBase" id="RU364069"/>
    </source>
</evidence>
<organism evidence="8 9">
    <name type="scientific">Hyphomonas adhaerens MHS-3</name>
    <dbReference type="NCBI Taxonomy" id="1280949"/>
    <lineage>
        <taxon>Bacteria</taxon>
        <taxon>Pseudomonadati</taxon>
        <taxon>Pseudomonadota</taxon>
        <taxon>Alphaproteobacteria</taxon>
        <taxon>Hyphomonadales</taxon>
        <taxon>Hyphomonadaceae</taxon>
        <taxon>Hyphomonas</taxon>
    </lineage>
</organism>
<dbReference type="Proteomes" id="UP000027446">
    <property type="component" value="Unassembled WGS sequence"/>
</dbReference>
<accession>A0A069E616</accession>
<sequence length="221" mass="24197">MFAHLRPAIWAGWPNHRLCANPRASYFRSVYGAIVTLSVEALGIPEVKLITPPRFADARGYFSETFNSANFAAAGIDCNFIQDNQSGSVLVGTIRGLHYQAPPFAQSKLVRVLAGAIIDVAVDVRRGSPTYGQWVKATLTAESGTQIFVPKGFLHGFVTLAPDTVVAYKVDAPYSREHDGSVRWNDPDLAIDWELDGRLPVLSEKDEAAPLMTDFDTPFTV</sequence>
<dbReference type="Pfam" id="PF00908">
    <property type="entry name" value="dTDP_sugar_isom"/>
    <property type="match status" value="1"/>
</dbReference>
<dbReference type="OrthoDB" id="9800680at2"/>
<comment type="subunit">
    <text evidence="7">Homodimer.</text>
</comment>
<dbReference type="InterPro" id="IPR011051">
    <property type="entry name" value="RmlC_Cupin_sf"/>
</dbReference>
<evidence type="ECO:0000256" key="5">
    <source>
        <dbReference type="PIRSR" id="PIRSR600888-1"/>
    </source>
</evidence>
<dbReference type="GO" id="GO:0008830">
    <property type="term" value="F:dTDP-4-dehydrorhamnose 3,5-epimerase activity"/>
    <property type="evidence" value="ECO:0007669"/>
    <property type="project" value="UniProtKB-UniRule"/>
</dbReference>
<gene>
    <name evidence="8" type="ORF">HAD_08445</name>
</gene>
<comment type="function">
    <text evidence="2 7">Catalyzes the epimerization of the C3' and C5'positions of dTDP-6-deoxy-D-xylo-4-hexulose, forming dTDP-6-deoxy-L-lyxo-4-hexulose.</text>
</comment>
<dbReference type="UniPathway" id="UPA00124"/>
<dbReference type="InterPro" id="IPR014710">
    <property type="entry name" value="RmlC-like_jellyroll"/>
</dbReference>
<feature type="active site" description="Proton acceptor" evidence="5">
    <location>
        <position position="98"/>
    </location>
</feature>
<feature type="active site" description="Proton donor" evidence="5">
    <location>
        <position position="168"/>
    </location>
</feature>
<dbReference type="Gene3D" id="2.60.120.10">
    <property type="entry name" value="Jelly Rolls"/>
    <property type="match status" value="1"/>
</dbReference>
<dbReference type="PATRIC" id="fig|1280949.3.peg.1722"/>
<dbReference type="CDD" id="cd00438">
    <property type="entry name" value="cupin_RmlC"/>
    <property type="match status" value="1"/>
</dbReference>
<proteinExistence type="inferred from homology"/>
<evidence type="ECO:0000256" key="6">
    <source>
        <dbReference type="PIRSR" id="PIRSR600888-3"/>
    </source>
</evidence>
<dbReference type="STRING" id="1280949.HAD_08445"/>
<dbReference type="AlphaFoldDB" id="A0A069E616"/>
<evidence type="ECO:0000313" key="8">
    <source>
        <dbReference type="EMBL" id="KCZ85700.1"/>
    </source>
</evidence>
<dbReference type="InterPro" id="IPR000888">
    <property type="entry name" value="RmlC-like"/>
</dbReference>
<reference evidence="8 9" key="1">
    <citation type="journal article" date="2014" name="Antonie Van Leeuwenhoek">
        <title>Hyphomonas beringensis sp. nov. and Hyphomonas chukchiensis sp. nov., isolated from surface seawater of the Bering Sea and Chukchi Sea.</title>
        <authorList>
            <person name="Li C."/>
            <person name="Lai Q."/>
            <person name="Li G."/>
            <person name="Dong C."/>
            <person name="Wang J."/>
            <person name="Liao Y."/>
            <person name="Shao Z."/>
        </authorList>
    </citation>
    <scope>NUCLEOTIDE SEQUENCE [LARGE SCALE GENOMIC DNA]</scope>
    <source>
        <strain evidence="8 9">MHS-3</strain>
    </source>
</reference>
<keyword evidence="9" id="KW-1185">Reference proteome</keyword>
<name>A0A069E616_9PROT</name>
<dbReference type="eggNOG" id="COG1898">
    <property type="taxonomic scope" value="Bacteria"/>
</dbReference>
<keyword evidence="7" id="KW-0413">Isomerase</keyword>
<dbReference type="NCBIfam" id="TIGR01221">
    <property type="entry name" value="rmlC"/>
    <property type="match status" value="1"/>
</dbReference>
<comment type="pathway">
    <text evidence="7">Carbohydrate biosynthesis; dTDP-L-rhamnose biosynthesis.</text>
</comment>
<comment type="catalytic activity">
    <reaction evidence="1 7">
        <text>dTDP-4-dehydro-6-deoxy-alpha-D-glucose = dTDP-4-dehydro-beta-L-rhamnose</text>
        <dbReference type="Rhea" id="RHEA:16969"/>
        <dbReference type="ChEBI" id="CHEBI:57649"/>
        <dbReference type="ChEBI" id="CHEBI:62830"/>
        <dbReference type="EC" id="5.1.3.13"/>
    </reaction>
</comment>
<evidence type="ECO:0000256" key="1">
    <source>
        <dbReference type="ARBA" id="ARBA00001298"/>
    </source>
</evidence>
<dbReference type="SUPFAM" id="SSF51182">
    <property type="entry name" value="RmlC-like cupins"/>
    <property type="match status" value="1"/>
</dbReference>
<dbReference type="PANTHER" id="PTHR21047:SF2">
    <property type="entry name" value="THYMIDINE DIPHOSPHO-4-KETO-RHAMNOSE 3,5-EPIMERASE"/>
    <property type="match status" value="1"/>
</dbReference>
<dbReference type="GO" id="GO:0019305">
    <property type="term" value="P:dTDP-rhamnose biosynthetic process"/>
    <property type="evidence" value="ECO:0007669"/>
    <property type="project" value="UniProtKB-UniRule"/>
</dbReference>
<feature type="site" description="Participates in a stacking interaction with the thymidine ring of dTDP-4-oxo-6-deoxyglucose" evidence="6">
    <location>
        <position position="174"/>
    </location>
</feature>
<evidence type="ECO:0000313" key="9">
    <source>
        <dbReference type="Proteomes" id="UP000027446"/>
    </source>
</evidence>
<protein>
    <recommendedName>
        <fullName evidence="4 7">dTDP-4-dehydrorhamnose 3,5-epimerase</fullName>
        <ecNumber evidence="3 7">5.1.3.13</ecNumber>
    </recommendedName>
    <alternativeName>
        <fullName evidence="7">Thymidine diphospho-4-keto-rhamnose 3,5-epimerase</fullName>
    </alternativeName>
</protein>
<dbReference type="EMBL" id="ARYH01000001">
    <property type="protein sequence ID" value="KCZ85700.1"/>
    <property type="molecule type" value="Genomic_DNA"/>
</dbReference>
<comment type="caution">
    <text evidence="8">The sequence shown here is derived from an EMBL/GenBank/DDBJ whole genome shotgun (WGS) entry which is preliminary data.</text>
</comment>
<comment type="similarity">
    <text evidence="7">Belongs to the dTDP-4-dehydrorhamnose 3,5-epimerase family.</text>
</comment>
<dbReference type="PANTHER" id="PTHR21047">
    <property type="entry name" value="DTDP-6-DEOXY-D-GLUCOSE-3,5 EPIMERASE"/>
    <property type="match status" value="1"/>
</dbReference>
<evidence type="ECO:0000256" key="4">
    <source>
        <dbReference type="ARBA" id="ARBA00019595"/>
    </source>
</evidence>
<evidence type="ECO:0000256" key="3">
    <source>
        <dbReference type="ARBA" id="ARBA00012098"/>
    </source>
</evidence>
<dbReference type="GO" id="GO:0000271">
    <property type="term" value="P:polysaccharide biosynthetic process"/>
    <property type="evidence" value="ECO:0007669"/>
    <property type="project" value="TreeGrafter"/>
</dbReference>
<evidence type="ECO:0000256" key="2">
    <source>
        <dbReference type="ARBA" id="ARBA00001997"/>
    </source>
</evidence>